<name>A0A1Y2F2G8_9FUNG</name>
<dbReference type="OrthoDB" id="2163117at2759"/>
<proteinExistence type="predicted"/>
<dbReference type="AlphaFoldDB" id="A0A1Y2F2G8"/>
<feature type="region of interest" description="Disordered" evidence="1">
    <location>
        <begin position="730"/>
        <end position="755"/>
    </location>
</feature>
<feature type="region of interest" description="Disordered" evidence="1">
    <location>
        <begin position="405"/>
        <end position="468"/>
    </location>
</feature>
<feature type="region of interest" description="Disordered" evidence="1">
    <location>
        <begin position="599"/>
        <end position="619"/>
    </location>
</feature>
<organism evidence="2 3">
    <name type="scientific">Neocallimastix californiae</name>
    <dbReference type="NCBI Taxonomy" id="1754190"/>
    <lineage>
        <taxon>Eukaryota</taxon>
        <taxon>Fungi</taxon>
        <taxon>Fungi incertae sedis</taxon>
        <taxon>Chytridiomycota</taxon>
        <taxon>Chytridiomycota incertae sedis</taxon>
        <taxon>Neocallimastigomycetes</taxon>
        <taxon>Neocallimastigales</taxon>
        <taxon>Neocallimastigaceae</taxon>
        <taxon>Neocallimastix</taxon>
    </lineage>
</organism>
<feature type="region of interest" description="Disordered" evidence="1">
    <location>
        <begin position="779"/>
        <end position="836"/>
    </location>
</feature>
<dbReference type="STRING" id="1754190.A0A1Y2F2G8"/>
<feature type="compositionally biased region" description="Polar residues" evidence="1">
    <location>
        <begin position="792"/>
        <end position="815"/>
    </location>
</feature>
<feature type="compositionally biased region" description="Basic and acidic residues" evidence="1">
    <location>
        <begin position="540"/>
        <end position="549"/>
    </location>
</feature>
<accession>A0A1Y2F2G8</accession>
<sequence length="1274" mass="144713">MKESISTYYSPQARNLNENAFISNIGGVKSDLINILGSQQSLKNINNKNGTEQKYNTNLNNNYNSKNKINKNDKEIQKNKKALSSNNEAFFSVNDTLESSYQTRESTDNGLNYSNNKGSKKSLKNSKSNSKESVFDKLLETIDNEEIKDNNIIYDSSNTNLENLNLNSNRNINGISGSINNNNDADLDHPIEGIKSEDMYNNDNNNNEYDQIETSDEDICEQDVIMDSVGRIFIPESNEDLINSYTNEKRLILSIKENINRMISNLKSRMSHNTSTVVDNSHSVISIIDSYEKRNMTNSQQDFLQDPEEIETYWSKFKKSVKEYKDGLKNSNKSLNESDTNENYSNDENSALFDELHKSFNELVANIQENNIEKLKDDFINKSITSIKVSCENLNPSLDKLDREITRESNNRKNSQDYYLSKENSKNSLNKDNQAYNSRKSSRNSLDHSSQNQNMVNNNNNFINNDSHIYSQEPLNNFINDNSQIYSQGNLNNFVKNDSHLYSQAGSNNCINNNPQMDNQINRNIWTESRGNSRNNMNKNSRDNNEKGSRNSLINGSYLKTISNSSSKDSILRKSNNDFRNNKIEMSTNTLNEVYQKYGEDDSRHSLQSRNSNSIVTSNYSNYVSNNTLNDVIKAYGKDSRNNLSEGSKLDSERISRISLNRNSKENTYNLSSDNLKLYTQNNSKNSLNDNLQINSRVISNNSIYDNQQIFTQGNSYTSFNNLKSNSRVNSKVSLNSNPQKYGHSNENFITDQPRQIPNQVESTDRLDSFLVGLKSFISDDNNSDNKKNHNVSQNIISNTGSDNSINNLDNQSSRKSLNNNEGKNNTTSNNQKEIQEPVSIEIMKNYVNENINGGVNSNSVFNVQEDDEVSKEFDSIMKEIMKNDKVQEQNHSNGSSMNLENNPSLSKIVISSMTSSNPCLHSDIYNSQLEHLDSLIKKSISDIIDGDTKENLVKTDSSNLLSNIQGVNDDFRNIGDTNENLVNTDSSSLLSNIQGVNDDFRNIGDTKENLVKTDSSNLLSNIQGVNDDFRNIGDTNENLVNTDSSNLLSNIQGVNEDFRNISETSINLVNNDSQLSFSNNTNKNMNNKTAMKSKIPVKSKHYQYQQNEAGISSLLGNDNKKPRFSQTIIDNENIPSKIPIYKNLSPENNNDYYYTGFKNNESSIYSGDDIINSNRDSNIINDSKLYNHRESLISNSSRNPRRKSKNLNNNNLLNNLPRLPRGACSLSTQEPPYPSNKKPIIFSKYYFKNRIHLIANENGMFYIKDEEYNLNGS</sequence>
<comment type="caution">
    <text evidence="2">The sequence shown here is derived from an EMBL/GenBank/DDBJ whole genome shotgun (WGS) entry which is preliminary data.</text>
</comment>
<keyword evidence="3" id="KW-1185">Reference proteome</keyword>
<evidence type="ECO:0000313" key="3">
    <source>
        <dbReference type="Proteomes" id="UP000193920"/>
    </source>
</evidence>
<dbReference type="EMBL" id="MCOG01000018">
    <property type="protein sequence ID" value="ORY77897.1"/>
    <property type="molecule type" value="Genomic_DNA"/>
</dbReference>
<dbReference type="Proteomes" id="UP000193920">
    <property type="component" value="Unassembled WGS sequence"/>
</dbReference>
<feature type="compositionally biased region" description="Low complexity" evidence="1">
    <location>
        <begin position="529"/>
        <end position="539"/>
    </location>
</feature>
<feature type="region of interest" description="Disordered" evidence="1">
    <location>
        <begin position="528"/>
        <end position="557"/>
    </location>
</feature>
<protein>
    <submittedName>
        <fullName evidence="2">Uncharacterized protein</fullName>
    </submittedName>
</protein>
<feature type="compositionally biased region" description="Basic and acidic residues" evidence="1">
    <location>
        <begin position="405"/>
        <end position="415"/>
    </location>
</feature>
<gene>
    <name evidence="2" type="ORF">LY90DRAFT_698427</name>
</gene>
<feature type="region of interest" description="Disordered" evidence="1">
    <location>
        <begin position="99"/>
        <end position="132"/>
    </location>
</feature>
<evidence type="ECO:0000256" key="1">
    <source>
        <dbReference type="SAM" id="MobiDB-lite"/>
    </source>
</evidence>
<evidence type="ECO:0000313" key="2">
    <source>
        <dbReference type="EMBL" id="ORY77897.1"/>
    </source>
</evidence>
<feature type="compositionally biased region" description="Polar residues" evidence="1">
    <location>
        <begin position="426"/>
        <end position="451"/>
    </location>
</feature>
<feature type="compositionally biased region" description="Low complexity" evidence="1">
    <location>
        <begin position="452"/>
        <end position="465"/>
    </location>
</feature>
<feature type="compositionally biased region" description="Low complexity" evidence="1">
    <location>
        <begin position="816"/>
        <end position="831"/>
    </location>
</feature>
<reference evidence="2 3" key="1">
    <citation type="submission" date="2016-08" db="EMBL/GenBank/DDBJ databases">
        <title>A Parts List for Fungal Cellulosomes Revealed by Comparative Genomics.</title>
        <authorList>
            <consortium name="DOE Joint Genome Institute"/>
            <person name="Haitjema C.H."/>
            <person name="Gilmore S.P."/>
            <person name="Henske J.K."/>
            <person name="Solomon K.V."/>
            <person name="De Groot R."/>
            <person name="Kuo A."/>
            <person name="Mondo S.J."/>
            <person name="Salamov A.A."/>
            <person name="Labutti K."/>
            <person name="Zhao Z."/>
            <person name="Chiniquy J."/>
            <person name="Barry K."/>
            <person name="Brewer H.M."/>
            <person name="Purvine S.O."/>
            <person name="Wright A.T."/>
            <person name="Boxma B."/>
            <person name="Van Alen T."/>
            <person name="Hackstein J.H."/>
            <person name="Baker S.E."/>
            <person name="Grigoriev I.V."/>
            <person name="O'Malley M.A."/>
        </authorList>
    </citation>
    <scope>NUCLEOTIDE SEQUENCE [LARGE SCALE GENOMIC DNA]</scope>
    <source>
        <strain evidence="2 3">G1</strain>
    </source>
</reference>
<feature type="region of interest" description="Disordered" evidence="1">
    <location>
        <begin position="1195"/>
        <end position="1215"/>
    </location>
</feature>